<dbReference type="Proteomes" id="UP000178880">
    <property type="component" value="Unassembled WGS sequence"/>
</dbReference>
<comment type="similarity">
    <text evidence="1">Belongs to the GSP E family.</text>
</comment>
<dbReference type="GO" id="GO:0016887">
    <property type="term" value="F:ATP hydrolysis activity"/>
    <property type="evidence" value="ECO:0007669"/>
    <property type="project" value="TreeGrafter"/>
</dbReference>
<dbReference type="STRING" id="1798650.A2945_04170"/>
<dbReference type="PANTHER" id="PTHR30258:SF3">
    <property type="entry name" value="SLL1921 PROTEIN"/>
    <property type="match status" value="1"/>
</dbReference>
<dbReference type="SUPFAM" id="SSF52540">
    <property type="entry name" value="P-loop containing nucleoside triphosphate hydrolases"/>
    <property type="match status" value="1"/>
</dbReference>
<dbReference type="Pfam" id="PF00437">
    <property type="entry name" value="T2SSE"/>
    <property type="match status" value="1"/>
</dbReference>
<reference evidence="5 6" key="1">
    <citation type="journal article" date="2016" name="Nat. Commun.">
        <title>Thousands of microbial genomes shed light on interconnected biogeochemical processes in an aquifer system.</title>
        <authorList>
            <person name="Anantharaman K."/>
            <person name="Brown C.T."/>
            <person name="Hug L.A."/>
            <person name="Sharon I."/>
            <person name="Castelle C.J."/>
            <person name="Probst A.J."/>
            <person name="Thomas B.C."/>
            <person name="Singh A."/>
            <person name="Wilkins M.J."/>
            <person name="Karaoz U."/>
            <person name="Brodie E.L."/>
            <person name="Williams K.H."/>
            <person name="Hubbard S.S."/>
            <person name="Banfield J.F."/>
        </authorList>
    </citation>
    <scope>NUCLEOTIDE SEQUENCE [LARGE SCALE GENOMIC DNA]</scope>
</reference>
<dbReference type="PROSITE" id="PS00662">
    <property type="entry name" value="T2SP_E"/>
    <property type="match status" value="1"/>
</dbReference>
<dbReference type="InterPro" id="IPR001482">
    <property type="entry name" value="T2SS/T4SS_dom"/>
</dbReference>
<evidence type="ECO:0000256" key="2">
    <source>
        <dbReference type="ARBA" id="ARBA00022741"/>
    </source>
</evidence>
<dbReference type="InterPro" id="IPR003593">
    <property type="entry name" value="AAA+_ATPase"/>
</dbReference>
<proteinExistence type="inferred from homology"/>
<dbReference type="EMBL" id="MHLA01000025">
    <property type="protein sequence ID" value="OGY99010.1"/>
    <property type="molecule type" value="Genomic_DNA"/>
</dbReference>
<evidence type="ECO:0000259" key="4">
    <source>
        <dbReference type="PROSITE" id="PS00662"/>
    </source>
</evidence>
<dbReference type="CDD" id="cd01129">
    <property type="entry name" value="PulE-GspE-like"/>
    <property type="match status" value="1"/>
</dbReference>
<evidence type="ECO:0000256" key="3">
    <source>
        <dbReference type="ARBA" id="ARBA00022840"/>
    </source>
</evidence>
<keyword evidence="2" id="KW-0547">Nucleotide-binding</keyword>
<name>A0A1G2CEC4_9BACT</name>
<feature type="domain" description="Bacterial type II secretion system protein E" evidence="4">
    <location>
        <begin position="212"/>
        <end position="226"/>
    </location>
</feature>
<dbReference type="GO" id="GO:0005524">
    <property type="term" value="F:ATP binding"/>
    <property type="evidence" value="ECO:0007669"/>
    <property type="project" value="UniProtKB-KW"/>
</dbReference>
<protein>
    <recommendedName>
        <fullName evidence="4">Bacterial type II secretion system protein E domain-containing protein</fullName>
    </recommendedName>
</protein>
<dbReference type="InterPro" id="IPR027417">
    <property type="entry name" value="P-loop_NTPase"/>
</dbReference>
<dbReference type="SMART" id="SM00382">
    <property type="entry name" value="AAA"/>
    <property type="match status" value="1"/>
</dbReference>
<gene>
    <name evidence="5" type="ORF">A2945_04170</name>
</gene>
<dbReference type="PANTHER" id="PTHR30258">
    <property type="entry name" value="TYPE II SECRETION SYSTEM PROTEIN GSPE-RELATED"/>
    <property type="match status" value="1"/>
</dbReference>
<keyword evidence="3" id="KW-0067">ATP-binding</keyword>
<accession>A0A1G2CEC4</accession>
<dbReference type="Gene3D" id="3.40.50.300">
    <property type="entry name" value="P-loop containing nucleotide triphosphate hydrolases"/>
    <property type="match status" value="1"/>
</dbReference>
<organism evidence="5 6">
    <name type="scientific">Candidatus Liptonbacteria bacterium RIFCSPLOWO2_01_FULL_52_25</name>
    <dbReference type="NCBI Taxonomy" id="1798650"/>
    <lineage>
        <taxon>Bacteria</taxon>
        <taxon>Candidatus Liptoniibacteriota</taxon>
    </lineage>
</organism>
<dbReference type="AlphaFoldDB" id="A0A1G2CEC4"/>
<comment type="caution">
    <text evidence="5">The sequence shown here is derived from an EMBL/GenBank/DDBJ whole genome shotgun (WGS) entry which is preliminary data.</text>
</comment>
<dbReference type="GO" id="GO:0005886">
    <property type="term" value="C:plasma membrane"/>
    <property type="evidence" value="ECO:0007669"/>
    <property type="project" value="TreeGrafter"/>
</dbReference>
<evidence type="ECO:0000256" key="1">
    <source>
        <dbReference type="ARBA" id="ARBA00006611"/>
    </source>
</evidence>
<evidence type="ECO:0000313" key="5">
    <source>
        <dbReference type="EMBL" id="OGY99010.1"/>
    </source>
</evidence>
<sequence>MSKKIDYSTKSAPELVDQIIHQAIEGKASDIHLDPSREGLVVRFRVDGILYAIQTLEQYTEEEVVSRIKVMAQMNIAERRFPQDGHFEFPHEEKTYNIRVSTAPTIYGEATALRILNREDVIVGLGDLGLNAEQLKLATKIIASPSGMVLVTGPTGSGKTTFLYSALGTFNKVARNIITLEDPVEFPMQSVRQIQIDESIGLGFAKSMRAMVRQDPDVIMLGEIRDSETAQMAFQAALTGILVFATFHTFDVPGLVIRLIEMGVPRSVVAHALSGVISSRLARKICSACAQPYALSELDQKMLGERAVGLDGLKKGVGCDLCHGSGYLGRTGLFEVAYFDNEIKSKIIEGAPPSELREFFKSKSTMSLRESAMEKIRDGITTIEEAVRVIGIAD</sequence>
<evidence type="ECO:0000313" key="6">
    <source>
        <dbReference type="Proteomes" id="UP000178880"/>
    </source>
</evidence>
<dbReference type="Gene3D" id="3.30.450.90">
    <property type="match status" value="1"/>
</dbReference>